<dbReference type="EMBL" id="LZKJ01000196">
    <property type="protein sequence ID" value="OBI40721.1"/>
    <property type="molecule type" value="Genomic_DNA"/>
</dbReference>
<keyword evidence="5 8" id="KW-0408">Iron</keyword>
<evidence type="ECO:0000313" key="11">
    <source>
        <dbReference type="Proteomes" id="UP000093592"/>
    </source>
</evidence>
<dbReference type="Proteomes" id="UP000093592">
    <property type="component" value="Unassembled WGS sequence"/>
</dbReference>
<evidence type="ECO:0000313" key="10">
    <source>
        <dbReference type="EMBL" id="OBI40721.1"/>
    </source>
</evidence>
<dbReference type="PROSITE" id="PS51379">
    <property type="entry name" value="4FE4S_FER_2"/>
    <property type="match status" value="1"/>
</dbReference>
<reference evidence="11" key="1">
    <citation type="submission" date="2016-06" db="EMBL/GenBank/DDBJ databases">
        <authorList>
            <person name="Sutton G."/>
            <person name="Brinkac L."/>
            <person name="Sanka R."/>
            <person name="Adams M."/>
            <person name="Lau E."/>
            <person name="Sam S."/>
            <person name="Sreng N."/>
            <person name="Him V."/>
            <person name="Kerleguer A."/>
            <person name="Cheng S."/>
        </authorList>
    </citation>
    <scope>NUCLEOTIDE SEQUENCE [LARGE SCALE GENOMIC DNA]</scope>
    <source>
        <strain evidence="11">E861</strain>
    </source>
</reference>
<feature type="domain" description="4Fe-4S ferredoxin-type" evidence="9">
    <location>
        <begin position="1"/>
        <end position="29"/>
    </location>
</feature>
<dbReference type="SUPFAM" id="SSF54862">
    <property type="entry name" value="4Fe-4S ferredoxins"/>
    <property type="match status" value="1"/>
</dbReference>
<dbReference type="GO" id="GO:0005506">
    <property type="term" value="F:iron ion binding"/>
    <property type="evidence" value="ECO:0007669"/>
    <property type="project" value="UniProtKB-UniRule"/>
</dbReference>
<evidence type="ECO:0000259" key="9">
    <source>
        <dbReference type="PROSITE" id="PS51379"/>
    </source>
</evidence>
<evidence type="ECO:0000256" key="6">
    <source>
        <dbReference type="ARBA" id="ARBA00023014"/>
    </source>
</evidence>
<dbReference type="PRINTS" id="PR00352">
    <property type="entry name" value="3FE4SFRDOXIN"/>
</dbReference>
<evidence type="ECO:0000256" key="1">
    <source>
        <dbReference type="ARBA" id="ARBA00001927"/>
    </source>
</evidence>
<sequence>MKARVDEDRCRGHGICTTICPSVFELNDDGYSTVTVPEIPAEFEDAVRDAVKECPEQAIDTS</sequence>
<gene>
    <name evidence="10" type="ORF">A5707_08755</name>
</gene>
<comment type="caution">
    <text evidence="10">The sequence shown here is derived from an EMBL/GenBank/DDBJ whole genome shotgun (WGS) entry which is preliminary data.</text>
</comment>
<dbReference type="PANTHER" id="PTHR36923:SF3">
    <property type="entry name" value="FERREDOXIN"/>
    <property type="match status" value="1"/>
</dbReference>
<evidence type="ECO:0000256" key="7">
    <source>
        <dbReference type="ARBA" id="ARBA00023291"/>
    </source>
</evidence>
<keyword evidence="4 8" id="KW-0249">Electron transport</keyword>
<dbReference type="InterPro" id="IPR051269">
    <property type="entry name" value="Fe-S_cluster_ET"/>
</dbReference>
<evidence type="ECO:0000256" key="8">
    <source>
        <dbReference type="RuleBase" id="RU368020"/>
    </source>
</evidence>
<proteinExistence type="predicted"/>
<dbReference type="PANTHER" id="PTHR36923">
    <property type="entry name" value="FERREDOXIN"/>
    <property type="match status" value="1"/>
</dbReference>
<dbReference type="GO" id="GO:0009055">
    <property type="term" value="F:electron transfer activity"/>
    <property type="evidence" value="ECO:0007669"/>
    <property type="project" value="UniProtKB-UniRule"/>
</dbReference>
<accession>A0A1A2YUV5</accession>
<evidence type="ECO:0000256" key="4">
    <source>
        <dbReference type="ARBA" id="ARBA00022982"/>
    </source>
</evidence>
<evidence type="ECO:0000256" key="2">
    <source>
        <dbReference type="ARBA" id="ARBA00022448"/>
    </source>
</evidence>
<name>A0A1A2YUV5_9MYCO</name>
<dbReference type="Gene3D" id="3.30.70.20">
    <property type="match status" value="1"/>
</dbReference>
<evidence type="ECO:0000256" key="3">
    <source>
        <dbReference type="ARBA" id="ARBA00022723"/>
    </source>
</evidence>
<dbReference type="InterPro" id="IPR017896">
    <property type="entry name" value="4Fe4S_Fe-S-bd"/>
</dbReference>
<protein>
    <recommendedName>
        <fullName evidence="8">Ferredoxin</fullName>
    </recommendedName>
</protein>
<comment type="function">
    <text evidence="8">Ferredoxins are iron-sulfur proteins that transfer electrons in a wide variety of metabolic reactions.</text>
</comment>
<keyword evidence="3 8" id="KW-0479">Metal-binding</keyword>
<organism evidence="10 11">
    <name type="scientific">Mycobacterium kyorinense</name>
    <dbReference type="NCBI Taxonomy" id="487514"/>
    <lineage>
        <taxon>Bacteria</taxon>
        <taxon>Bacillati</taxon>
        <taxon>Actinomycetota</taxon>
        <taxon>Actinomycetes</taxon>
        <taxon>Mycobacteriales</taxon>
        <taxon>Mycobacteriaceae</taxon>
        <taxon>Mycobacterium</taxon>
    </lineage>
</organism>
<keyword evidence="2 8" id="KW-0813">Transport</keyword>
<evidence type="ECO:0000256" key="5">
    <source>
        <dbReference type="ARBA" id="ARBA00023004"/>
    </source>
</evidence>
<keyword evidence="6 8" id="KW-0411">Iron-sulfur</keyword>
<dbReference type="GO" id="GO:0051538">
    <property type="term" value="F:3 iron, 4 sulfur cluster binding"/>
    <property type="evidence" value="ECO:0007669"/>
    <property type="project" value="UniProtKB-KW"/>
</dbReference>
<dbReference type="Pfam" id="PF13459">
    <property type="entry name" value="Fer4_15"/>
    <property type="match status" value="1"/>
</dbReference>
<dbReference type="AlphaFoldDB" id="A0A1A2YUV5"/>
<keyword evidence="7" id="KW-0003">3Fe-4S</keyword>
<dbReference type="RefSeq" id="WP_065016292.1">
    <property type="nucleotide sequence ID" value="NZ_LZKJ01000196.1"/>
</dbReference>
<dbReference type="OrthoDB" id="3215519at2"/>
<comment type="cofactor">
    <cofactor evidence="1">
        <name>[3Fe-4S] cluster</name>
        <dbReference type="ChEBI" id="CHEBI:21137"/>
    </cofactor>
</comment>
<dbReference type="InterPro" id="IPR001080">
    <property type="entry name" value="3Fe4S_ferredoxin"/>
</dbReference>